<sequence>MSETHTVHVRVGEREVRWTLRVRHGDGQWHLTLRSPHGVECEASGNDVFHALRTMRAELAPRGVTLCCNGARVDVRPSGLSRSHGAWMVYVLPRWRPTTARDLVPTLGYAPADRIGSVEEQDAYWARHLRHRRNPLNFINPVWWIYWATASWGRPRK</sequence>
<dbReference type="Proteomes" id="UP000598297">
    <property type="component" value="Unassembled WGS sequence"/>
</dbReference>
<name>A0A964UM26_9ACTN</name>
<evidence type="ECO:0000313" key="2">
    <source>
        <dbReference type="Proteomes" id="UP000598297"/>
    </source>
</evidence>
<gene>
    <name evidence="1" type="ORF">GUY60_06855</name>
</gene>
<dbReference type="EMBL" id="JAAAHS010000031">
    <property type="protein sequence ID" value="NBE51147.1"/>
    <property type="molecule type" value="Genomic_DNA"/>
</dbReference>
<proteinExistence type="predicted"/>
<dbReference type="RefSeq" id="WP_161694858.1">
    <property type="nucleotide sequence ID" value="NZ_JAAAHS010000031.1"/>
</dbReference>
<dbReference type="AlphaFoldDB" id="A0A964UM26"/>
<protein>
    <submittedName>
        <fullName evidence="1">Uncharacterized protein</fullName>
    </submittedName>
</protein>
<comment type="caution">
    <text evidence="1">The sequence shown here is derived from an EMBL/GenBank/DDBJ whole genome shotgun (WGS) entry which is preliminary data.</text>
</comment>
<accession>A0A964UM26</accession>
<dbReference type="OrthoDB" id="775526at2"/>
<keyword evidence="2" id="KW-1185">Reference proteome</keyword>
<organism evidence="1 2">
    <name type="scientific">Streptomyces boluensis</name>
    <dbReference type="NCBI Taxonomy" id="1775135"/>
    <lineage>
        <taxon>Bacteria</taxon>
        <taxon>Bacillati</taxon>
        <taxon>Actinomycetota</taxon>
        <taxon>Actinomycetes</taxon>
        <taxon>Kitasatosporales</taxon>
        <taxon>Streptomycetaceae</taxon>
        <taxon>Streptomyces</taxon>
    </lineage>
</organism>
<evidence type="ECO:0000313" key="1">
    <source>
        <dbReference type="EMBL" id="NBE51147.1"/>
    </source>
</evidence>
<reference evidence="1" key="1">
    <citation type="submission" date="2020-01" db="EMBL/GenBank/DDBJ databases">
        <title>Whole-genome analyses of novel actinobacteria.</title>
        <authorList>
            <person name="Sahin N."/>
        </authorList>
    </citation>
    <scope>NUCLEOTIDE SEQUENCE</scope>
    <source>
        <strain evidence="1">YC537</strain>
    </source>
</reference>